<keyword evidence="8" id="KW-1185">Reference proteome</keyword>
<feature type="domain" description="ABC transporter" evidence="6">
    <location>
        <begin position="2"/>
        <end position="242"/>
    </location>
</feature>
<dbReference type="InterPro" id="IPR003439">
    <property type="entry name" value="ABC_transporter-like_ATP-bd"/>
</dbReference>
<proteinExistence type="inferred from homology"/>
<evidence type="ECO:0000313" key="8">
    <source>
        <dbReference type="Proteomes" id="UP001501004"/>
    </source>
</evidence>
<protein>
    <submittedName>
        <fullName evidence="7">ABC transporter ATP-binding protein</fullName>
    </submittedName>
</protein>
<keyword evidence="2" id="KW-0813">Transport</keyword>
<dbReference type="Pfam" id="PF00005">
    <property type="entry name" value="ABC_tran"/>
    <property type="match status" value="2"/>
</dbReference>
<dbReference type="Proteomes" id="UP001501004">
    <property type="component" value="Unassembled WGS sequence"/>
</dbReference>
<dbReference type="PANTHER" id="PTHR43553">
    <property type="entry name" value="HEAVY METAL TRANSPORTER"/>
    <property type="match status" value="1"/>
</dbReference>
<evidence type="ECO:0000259" key="6">
    <source>
        <dbReference type="PROSITE" id="PS50893"/>
    </source>
</evidence>
<feature type="domain" description="ABC transporter" evidence="6">
    <location>
        <begin position="290"/>
        <end position="549"/>
    </location>
</feature>
<dbReference type="InterPro" id="IPR017871">
    <property type="entry name" value="ABC_transporter-like_CS"/>
</dbReference>
<dbReference type="InterPro" id="IPR003959">
    <property type="entry name" value="ATPase_AAA_core"/>
</dbReference>
<sequence>MIRFDAVTFRYSEASTPVLDNASLSIPEGELCLVVGATGSGKSTVLRLVNGLAPHFTGGHLTGTVTVDGLDTRTHPPRDLAGTVGVVGQDPLAGFVTERVEDELAYSMEQLGVPAPTMRQRVEEVIDLLGLHRLRHRALTTLSAGEQQRVAIGSALTAGPRVLVLDEPTSALDPHAAEEVLAALLRLVHDLGVTVLLAEHRLERVIQYADSVLRLDTEGALEYGTPAVVLASSPIAPPIVELGRLDGWEPLPLSIRDARRVAGPLRERLRSAQSSVPSGAVAPAAGSIALTARGLRVRYGRMTAIDGLDLDLRAGELTALMGRNGSGKSSLLWALQGTGTRSDGTVRVVGRHGMAGGSSAEHGSGLPGGPGAVVGSDPASGVDPATLAPDAAIRHIVLVPHAPADLLYLESVGAECREADRAAGALPGTASATLERLWPGVPEAAHPRDLSEGQRLALVLALQLAGAPGVVLLDEPTRGLDYEAKRRLGALLAEVTASGGAVLLSSHDVEFVAGTADRVVVLSDGEIITDGPVSDVLTASPGFAPQVARILRPLPFLTVDGVRRAIAGTL</sequence>
<feature type="region of interest" description="Disordered" evidence="5">
    <location>
        <begin position="353"/>
        <end position="381"/>
    </location>
</feature>
<dbReference type="Pfam" id="PF13304">
    <property type="entry name" value="AAA_21"/>
    <property type="match status" value="1"/>
</dbReference>
<evidence type="ECO:0000256" key="3">
    <source>
        <dbReference type="ARBA" id="ARBA00022741"/>
    </source>
</evidence>
<dbReference type="SMART" id="SM00382">
    <property type="entry name" value="AAA"/>
    <property type="match status" value="2"/>
</dbReference>
<dbReference type="InterPro" id="IPR050095">
    <property type="entry name" value="ECF_ABC_transporter_ATP-bd"/>
</dbReference>
<dbReference type="InterPro" id="IPR003593">
    <property type="entry name" value="AAA+_ATPase"/>
</dbReference>
<comment type="caution">
    <text evidence="7">The sequence shown here is derived from an EMBL/GenBank/DDBJ whole genome shotgun (WGS) entry which is preliminary data.</text>
</comment>
<accession>A0ABP7FDD5</accession>
<dbReference type="SUPFAM" id="SSF52540">
    <property type="entry name" value="P-loop containing nucleoside triphosphate hydrolases"/>
    <property type="match status" value="2"/>
</dbReference>
<dbReference type="InterPro" id="IPR027417">
    <property type="entry name" value="P-loop_NTPase"/>
</dbReference>
<dbReference type="PROSITE" id="PS00211">
    <property type="entry name" value="ABC_TRANSPORTER_1"/>
    <property type="match status" value="1"/>
</dbReference>
<organism evidence="7 8">
    <name type="scientific">Leifsonella bigeumensis</name>
    <dbReference type="NCBI Taxonomy" id="433643"/>
    <lineage>
        <taxon>Bacteria</taxon>
        <taxon>Bacillati</taxon>
        <taxon>Actinomycetota</taxon>
        <taxon>Actinomycetes</taxon>
        <taxon>Micrococcales</taxon>
        <taxon>Microbacteriaceae</taxon>
        <taxon>Leifsonella</taxon>
    </lineage>
</organism>
<dbReference type="Gene3D" id="3.40.50.300">
    <property type="entry name" value="P-loop containing nucleotide triphosphate hydrolases"/>
    <property type="match status" value="2"/>
</dbReference>
<dbReference type="CDD" id="cd03225">
    <property type="entry name" value="ABC_cobalt_CbiO_domain1"/>
    <property type="match status" value="1"/>
</dbReference>
<keyword evidence="4 7" id="KW-0067">ATP-binding</keyword>
<evidence type="ECO:0000256" key="1">
    <source>
        <dbReference type="ARBA" id="ARBA00005417"/>
    </source>
</evidence>
<evidence type="ECO:0000313" key="7">
    <source>
        <dbReference type="EMBL" id="GAA3737052.1"/>
    </source>
</evidence>
<dbReference type="RefSeq" id="WP_344754572.1">
    <property type="nucleotide sequence ID" value="NZ_BAABAE010000003.1"/>
</dbReference>
<dbReference type="GO" id="GO:0005524">
    <property type="term" value="F:ATP binding"/>
    <property type="evidence" value="ECO:0007669"/>
    <property type="project" value="UniProtKB-KW"/>
</dbReference>
<dbReference type="EMBL" id="BAABAE010000003">
    <property type="protein sequence ID" value="GAA3737052.1"/>
    <property type="molecule type" value="Genomic_DNA"/>
</dbReference>
<evidence type="ECO:0000256" key="5">
    <source>
        <dbReference type="SAM" id="MobiDB-lite"/>
    </source>
</evidence>
<keyword evidence="3" id="KW-0547">Nucleotide-binding</keyword>
<evidence type="ECO:0000256" key="4">
    <source>
        <dbReference type="ARBA" id="ARBA00022840"/>
    </source>
</evidence>
<gene>
    <name evidence="7" type="ORF">GCM10022239_11050</name>
</gene>
<evidence type="ECO:0000256" key="2">
    <source>
        <dbReference type="ARBA" id="ARBA00022448"/>
    </source>
</evidence>
<comment type="similarity">
    <text evidence="1">Belongs to the ABC transporter superfamily.</text>
</comment>
<dbReference type="PROSITE" id="PS50893">
    <property type="entry name" value="ABC_TRANSPORTER_2"/>
    <property type="match status" value="2"/>
</dbReference>
<reference evidence="8" key="1">
    <citation type="journal article" date="2019" name="Int. J. Syst. Evol. Microbiol.">
        <title>The Global Catalogue of Microorganisms (GCM) 10K type strain sequencing project: providing services to taxonomists for standard genome sequencing and annotation.</title>
        <authorList>
            <consortium name="The Broad Institute Genomics Platform"/>
            <consortium name="The Broad Institute Genome Sequencing Center for Infectious Disease"/>
            <person name="Wu L."/>
            <person name="Ma J."/>
        </authorList>
    </citation>
    <scope>NUCLEOTIDE SEQUENCE [LARGE SCALE GENOMIC DNA]</scope>
    <source>
        <strain evidence="8">JCM 16949</strain>
    </source>
</reference>
<dbReference type="InterPro" id="IPR015856">
    <property type="entry name" value="ABC_transpr_CbiO/EcfA_su"/>
</dbReference>
<name>A0ABP7FDD5_9MICO</name>